<dbReference type="Proteomes" id="UP000515146">
    <property type="component" value="Unplaced"/>
</dbReference>
<evidence type="ECO:0000313" key="2">
    <source>
        <dbReference type="Proteomes" id="UP000515146"/>
    </source>
</evidence>
<dbReference type="InParanoid" id="A0A6P6Y9B7"/>
<reference evidence="3" key="1">
    <citation type="submission" date="2025-08" db="UniProtKB">
        <authorList>
            <consortium name="RefSeq"/>
        </authorList>
    </citation>
    <scope>IDENTIFICATION</scope>
    <source>
        <strain evidence="3">Airmid</strain>
    </source>
</reference>
<protein>
    <submittedName>
        <fullName evidence="3">Uncharacterized protein LOC113795182</fullName>
    </submittedName>
</protein>
<dbReference type="AlphaFoldDB" id="A0A6P6Y9B7"/>
<organism evidence="2 3">
    <name type="scientific">Dermatophagoides pteronyssinus</name>
    <name type="common">European house dust mite</name>
    <dbReference type="NCBI Taxonomy" id="6956"/>
    <lineage>
        <taxon>Eukaryota</taxon>
        <taxon>Metazoa</taxon>
        <taxon>Ecdysozoa</taxon>
        <taxon>Arthropoda</taxon>
        <taxon>Chelicerata</taxon>
        <taxon>Arachnida</taxon>
        <taxon>Acari</taxon>
        <taxon>Acariformes</taxon>
        <taxon>Sarcoptiformes</taxon>
        <taxon>Astigmata</taxon>
        <taxon>Psoroptidia</taxon>
        <taxon>Analgoidea</taxon>
        <taxon>Pyroglyphidae</taxon>
        <taxon>Dermatophagoidinae</taxon>
        <taxon>Dermatophagoides</taxon>
    </lineage>
</organism>
<dbReference type="Pfam" id="PF18701">
    <property type="entry name" value="DUF5641"/>
    <property type="match status" value="1"/>
</dbReference>
<dbReference type="KEGG" id="dpte:113795182"/>
<keyword evidence="2" id="KW-1185">Reference proteome</keyword>
<dbReference type="RefSeq" id="XP_027201174.1">
    <property type="nucleotide sequence ID" value="XM_027345373.1"/>
</dbReference>
<evidence type="ECO:0000313" key="3">
    <source>
        <dbReference type="RefSeq" id="XP_027201174.1"/>
    </source>
</evidence>
<proteinExistence type="predicted"/>
<accession>A0A6P6Y9B7</accession>
<feature type="domain" description="DUF5641" evidence="1">
    <location>
        <begin position="6"/>
        <end position="64"/>
    </location>
</feature>
<evidence type="ECO:0000259" key="1">
    <source>
        <dbReference type="Pfam" id="PF18701"/>
    </source>
</evidence>
<dbReference type="InterPro" id="IPR040676">
    <property type="entry name" value="DUF5641"/>
</dbReference>
<gene>
    <name evidence="3" type="primary">LOC113795182</name>
</gene>
<sequence length="96" mass="11076">MGSRISGTVSDFWKSWSKAYLIELASFSRERNIVPQIGDLAFLVDNQREKSLWPIVQVSKLFKEGREAEVLDLITGKKFTRSVRSLIPFEGKYCEF</sequence>
<name>A0A6P6Y9B7_DERPT</name>